<dbReference type="PANTHER" id="PTHR24161">
    <property type="entry name" value="ANK_REP_REGION DOMAIN-CONTAINING PROTEIN-RELATED"/>
    <property type="match status" value="1"/>
</dbReference>
<feature type="region of interest" description="Disordered" evidence="4">
    <location>
        <begin position="220"/>
        <end position="244"/>
    </location>
</feature>
<proteinExistence type="predicted"/>
<name>A0A0G4I736_9ALVE</name>
<dbReference type="AlphaFoldDB" id="A0A0G4I736"/>
<feature type="compositionally biased region" description="Basic and acidic residues" evidence="4">
    <location>
        <begin position="231"/>
        <end position="241"/>
    </location>
</feature>
<dbReference type="InterPro" id="IPR002110">
    <property type="entry name" value="Ankyrin_rpt"/>
</dbReference>
<dbReference type="Gene3D" id="1.25.40.20">
    <property type="entry name" value="Ankyrin repeat-containing domain"/>
    <property type="match status" value="2"/>
</dbReference>
<keyword evidence="1" id="KW-0677">Repeat</keyword>
<evidence type="ECO:0000313" key="5">
    <source>
        <dbReference type="EMBL" id="CEM52870.1"/>
    </source>
</evidence>
<accession>A0A0G4I736</accession>
<dbReference type="Pfam" id="PF13637">
    <property type="entry name" value="Ank_4"/>
    <property type="match status" value="1"/>
</dbReference>
<dbReference type="VEuPathDB" id="CryptoDB:Cvel_11567"/>
<keyword evidence="2 3" id="KW-0040">ANK repeat</keyword>
<dbReference type="SUPFAM" id="SSF48403">
    <property type="entry name" value="Ankyrin repeat"/>
    <property type="match status" value="1"/>
</dbReference>
<sequence length="627" mass="68519">MLIWALCGPTRNAAETLFCLCVRVSWLPPAVGSALFSPPSSFDCLRVFPRDALALFSLLSVLLYPSENLWTHRRRGRGHCQGGLLLLGGVLEEDWWRGSEENLLCGTVAFLPLSNALKIRLLNFAASREYEVLAQAVLTVDRGEKGKGEGAEGKQGIHASVSDDFLHSFNYFSYLKDLVPLFDQAEDSFRRFVGELCVQWGPSEWGSACRVFASPQPETAQTSFAIRGKKERSGGGRKTDQESAPPGDLLVFEFLFGSRVTAPSLLTTPLLSAVAADREGMVNRLLQWGAQVDGMSTGGVFFWVPDSPWALHVAAQLPSPRMTRFLLEKGASVISRTGDGQTALHSFAGEGRSVGGQAVEICQTLLTAGVSVNARDDERRSALHLLLSRFDRRQTQAEADQKEELLVSMIIWAHARTAAGKGPGETECLVTSKDREGVTPLHLASVSSVSPPRLSTLRVLLDNLGGAARKGKRRRECHWGARGGKTGAGGGSSDELMRSDWDHAGYVDVRDANGRTPLLWTLRRLRLLGRGCEEGVACVSLVRAAEMLLKMGADATAEDKNQESPLSVVMDEEAVRQGPGVLLLRRQLLQVVSAAREERNGVGGLFFNGEQEQEEEVEVELRWRIIQ</sequence>
<evidence type="ECO:0000256" key="4">
    <source>
        <dbReference type="SAM" id="MobiDB-lite"/>
    </source>
</evidence>
<reference evidence="5" key="1">
    <citation type="submission" date="2014-11" db="EMBL/GenBank/DDBJ databases">
        <authorList>
            <person name="Otto D Thomas"/>
            <person name="Naeem Raeece"/>
        </authorList>
    </citation>
    <scope>NUCLEOTIDE SEQUENCE</scope>
</reference>
<dbReference type="EMBL" id="CDMZ01005405">
    <property type="protein sequence ID" value="CEM52870.1"/>
    <property type="molecule type" value="Genomic_DNA"/>
</dbReference>
<organism evidence="5">
    <name type="scientific">Chromera velia CCMP2878</name>
    <dbReference type="NCBI Taxonomy" id="1169474"/>
    <lineage>
        <taxon>Eukaryota</taxon>
        <taxon>Sar</taxon>
        <taxon>Alveolata</taxon>
        <taxon>Colpodellida</taxon>
        <taxon>Chromeraceae</taxon>
        <taxon>Chromera</taxon>
    </lineage>
</organism>
<gene>
    <name evidence="5" type="ORF">Cvel_11567</name>
</gene>
<dbReference type="InterPro" id="IPR036770">
    <property type="entry name" value="Ankyrin_rpt-contain_sf"/>
</dbReference>
<evidence type="ECO:0000256" key="1">
    <source>
        <dbReference type="ARBA" id="ARBA00022737"/>
    </source>
</evidence>
<feature type="repeat" description="ANK" evidence="3">
    <location>
        <begin position="339"/>
        <end position="377"/>
    </location>
</feature>
<evidence type="ECO:0000256" key="2">
    <source>
        <dbReference type="ARBA" id="ARBA00023043"/>
    </source>
</evidence>
<evidence type="ECO:0000256" key="3">
    <source>
        <dbReference type="PROSITE-ProRule" id="PRU00023"/>
    </source>
</evidence>
<dbReference type="PANTHER" id="PTHR24161:SF122">
    <property type="match status" value="1"/>
</dbReference>
<dbReference type="PROSITE" id="PS50088">
    <property type="entry name" value="ANK_REPEAT"/>
    <property type="match status" value="1"/>
</dbReference>
<dbReference type="SMART" id="SM00248">
    <property type="entry name" value="ANK"/>
    <property type="match status" value="5"/>
</dbReference>
<protein>
    <submittedName>
        <fullName evidence="5">Uncharacterized protein</fullName>
    </submittedName>
</protein>